<keyword evidence="7" id="KW-0496">Mitochondrion</keyword>
<comment type="subcellular location">
    <subcellularLocation>
        <location evidence="2">Mitochondrion inner membrane</location>
    </subcellularLocation>
</comment>
<keyword evidence="6" id="KW-1133">Transmembrane helix</keyword>
<evidence type="ECO:0000256" key="7">
    <source>
        <dbReference type="ARBA" id="ARBA00023128"/>
    </source>
</evidence>
<comment type="caution">
    <text evidence="9">The sequence shown here is derived from an EMBL/GenBank/DDBJ whole genome shotgun (WGS) entry which is preliminary data.</text>
</comment>
<proteinExistence type="inferred from homology"/>
<dbReference type="Proteomes" id="UP000288805">
    <property type="component" value="Unassembled WGS sequence"/>
</dbReference>
<accession>A0A438JIZ2</accession>
<keyword evidence="8" id="KW-0472">Membrane</keyword>
<evidence type="ECO:0000256" key="5">
    <source>
        <dbReference type="ARBA" id="ARBA00022792"/>
    </source>
</evidence>
<evidence type="ECO:0000313" key="10">
    <source>
        <dbReference type="Proteomes" id="UP000288805"/>
    </source>
</evidence>
<keyword evidence="5" id="KW-0999">Mitochondrion inner membrane</keyword>
<sequence>MTAVHKIGQAGYRGPSIFKEIMYGLTAGLIAGGLWKRYHWNLQRRNKEFYDMLERGEISVVVEEDVDSKARVLLIGEKSCGRIDCIAKLETLVISYGFLSDKFTSWGWVGLIRLALLPFTFNVGP</sequence>
<evidence type="ECO:0000256" key="2">
    <source>
        <dbReference type="ARBA" id="ARBA00004273"/>
    </source>
</evidence>
<name>A0A438JIZ2_VITVI</name>
<evidence type="ECO:0000313" key="9">
    <source>
        <dbReference type="EMBL" id="RVX08917.1"/>
    </source>
</evidence>
<comment type="function">
    <text evidence="1">This protein is one of the nuclear-coded polypeptide chains of cytochrome c oxidase, the terminal oxidase in mitochondrial electron transport.</text>
</comment>
<organism evidence="9 10">
    <name type="scientific">Vitis vinifera</name>
    <name type="common">Grape</name>
    <dbReference type="NCBI Taxonomy" id="29760"/>
    <lineage>
        <taxon>Eukaryota</taxon>
        <taxon>Viridiplantae</taxon>
        <taxon>Streptophyta</taxon>
        <taxon>Embryophyta</taxon>
        <taxon>Tracheophyta</taxon>
        <taxon>Spermatophyta</taxon>
        <taxon>Magnoliopsida</taxon>
        <taxon>eudicotyledons</taxon>
        <taxon>Gunneridae</taxon>
        <taxon>Pentapetalae</taxon>
        <taxon>rosids</taxon>
        <taxon>Vitales</taxon>
        <taxon>Vitaceae</taxon>
        <taxon>Viteae</taxon>
        <taxon>Vitis</taxon>
    </lineage>
</organism>
<dbReference type="AlphaFoldDB" id="A0A438JIZ2"/>
<dbReference type="PANTHER" id="PTHR34372">
    <property type="entry name" value="CYTOCHROME C OXIDASE SUBUNIT 5C-2-RELATED"/>
    <property type="match status" value="1"/>
</dbReference>
<comment type="similarity">
    <text evidence="3">Belongs to the cytochrome c oxidase subunit 5C family.</text>
</comment>
<evidence type="ECO:0000256" key="6">
    <source>
        <dbReference type="ARBA" id="ARBA00022989"/>
    </source>
</evidence>
<evidence type="ECO:0000256" key="3">
    <source>
        <dbReference type="ARBA" id="ARBA00009591"/>
    </source>
</evidence>
<dbReference type="GO" id="GO:0005743">
    <property type="term" value="C:mitochondrial inner membrane"/>
    <property type="evidence" value="ECO:0007669"/>
    <property type="project" value="UniProtKB-SubCell"/>
</dbReference>
<dbReference type="EMBL" id="QGNW01000040">
    <property type="protein sequence ID" value="RVX08917.1"/>
    <property type="molecule type" value="Genomic_DNA"/>
</dbReference>
<protein>
    <submittedName>
        <fullName evidence="9">Putative cytochrome c oxidase subunit 5C-4</fullName>
    </submittedName>
</protein>
<evidence type="ECO:0000256" key="8">
    <source>
        <dbReference type="ARBA" id="ARBA00023136"/>
    </source>
</evidence>
<evidence type="ECO:0000256" key="4">
    <source>
        <dbReference type="ARBA" id="ARBA00022692"/>
    </source>
</evidence>
<evidence type="ECO:0000256" key="1">
    <source>
        <dbReference type="ARBA" id="ARBA00002480"/>
    </source>
</evidence>
<gene>
    <name evidence="9" type="primary">VvCHDp000576_0</name>
    <name evidence="9" type="ORF">CK203_011023</name>
</gene>
<dbReference type="InterPro" id="IPR008432">
    <property type="entry name" value="COX5C"/>
</dbReference>
<reference evidence="9 10" key="1">
    <citation type="journal article" date="2018" name="PLoS Genet.">
        <title>Population sequencing reveals clonal diversity and ancestral inbreeding in the grapevine cultivar Chardonnay.</title>
        <authorList>
            <person name="Roach M.J."/>
            <person name="Johnson D.L."/>
            <person name="Bohlmann J."/>
            <person name="van Vuuren H.J."/>
            <person name="Jones S.J."/>
            <person name="Pretorius I.S."/>
            <person name="Schmidt S.A."/>
            <person name="Borneman A.R."/>
        </authorList>
    </citation>
    <scope>NUCLEOTIDE SEQUENCE [LARGE SCALE GENOMIC DNA]</scope>
    <source>
        <strain evidence="10">cv. Chardonnay</strain>
        <tissue evidence="9">Leaf</tissue>
    </source>
</reference>
<dbReference type="PANTHER" id="PTHR34372:SF3">
    <property type="entry name" value="CYTOCHROME C OXIDASE SUBUNIT 5C-4-RELATED"/>
    <property type="match status" value="1"/>
</dbReference>
<keyword evidence="4" id="KW-0812">Transmembrane</keyword>